<dbReference type="Proteomes" id="UP000646776">
    <property type="component" value="Unassembled WGS sequence"/>
</dbReference>
<organism evidence="2 3">
    <name type="scientific">Streptomyces phaeofaciens</name>
    <dbReference type="NCBI Taxonomy" id="68254"/>
    <lineage>
        <taxon>Bacteria</taxon>
        <taxon>Bacillati</taxon>
        <taxon>Actinomycetota</taxon>
        <taxon>Actinomycetes</taxon>
        <taxon>Kitasatosporales</taxon>
        <taxon>Streptomycetaceae</taxon>
        <taxon>Streptomyces</taxon>
    </lineage>
</organism>
<reference evidence="2" key="1">
    <citation type="journal article" date="2014" name="Int. J. Syst. Evol. Microbiol.">
        <title>Complete genome sequence of Corynebacterium casei LMG S-19264T (=DSM 44701T), isolated from a smear-ripened cheese.</title>
        <authorList>
            <consortium name="US DOE Joint Genome Institute (JGI-PGF)"/>
            <person name="Walter F."/>
            <person name="Albersmeier A."/>
            <person name="Kalinowski J."/>
            <person name="Ruckert C."/>
        </authorList>
    </citation>
    <scope>NUCLEOTIDE SEQUENCE</scope>
    <source>
        <strain evidence="2">JCM 4125</strain>
    </source>
</reference>
<sequence length="50" mass="4801">MSPARRRNLTGVVGPLPDGVAPTDGVALPDGAAPTDGVAPTGKAGPLPGR</sequence>
<protein>
    <submittedName>
        <fullName evidence="2">Uncharacterized protein</fullName>
    </submittedName>
</protein>
<gene>
    <name evidence="2" type="ORF">GCM10010226_77330</name>
</gene>
<accession>A0A918M0V6</accession>
<dbReference type="EMBL" id="BMSA01000033">
    <property type="protein sequence ID" value="GGT87380.1"/>
    <property type="molecule type" value="Genomic_DNA"/>
</dbReference>
<dbReference type="AlphaFoldDB" id="A0A918M0V6"/>
<comment type="caution">
    <text evidence="2">The sequence shown here is derived from an EMBL/GenBank/DDBJ whole genome shotgun (WGS) entry which is preliminary data.</text>
</comment>
<evidence type="ECO:0000313" key="2">
    <source>
        <dbReference type="EMBL" id="GGT87380.1"/>
    </source>
</evidence>
<keyword evidence="3" id="KW-1185">Reference proteome</keyword>
<proteinExistence type="predicted"/>
<feature type="region of interest" description="Disordered" evidence="1">
    <location>
        <begin position="1"/>
        <end position="50"/>
    </location>
</feature>
<name>A0A918M0V6_9ACTN</name>
<evidence type="ECO:0000313" key="3">
    <source>
        <dbReference type="Proteomes" id="UP000646776"/>
    </source>
</evidence>
<evidence type="ECO:0000256" key="1">
    <source>
        <dbReference type="SAM" id="MobiDB-lite"/>
    </source>
</evidence>
<reference evidence="2" key="2">
    <citation type="submission" date="2020-09" db="EMBL/GenBank/DDBJ databases">
        <authorList>
            <person name="Sun Q."/>
            <person name="Ohkuma M."/>
        </authorList>
    </citation>
    <scope>NUCLEOTIDE SEQUENCE</scope>
    <source>
        <strain evidence="2">JCM 4125</strain>
    </source>
</reference>